<evidence type="ECO:0000256" key="3">
    <source>
        <dbReference type="ARBA" id="ARBA00022729"/>
    </source>
</evidence>
<evidence type="ECO:0000256" key="2">
    <source>
        <dbReference type="ARBA" id="ARBA00022670"/>
    </source>
</evidence>
<protein>
    <submittedName>
        <fullName evidence="10">Peptidase</fullName>
    </submittedName>
</protein>
<proteinExistence type="inferred from homology"/>
<dbReference type="Gene3D" id="6.10.250.3150">
    <property type="match status" value="1"/>
</dbReference>
<feature type="chain" id="PRO_5024340573" evidence="8">
    <location>
        <begin position="38"/>
        <end position="443"/>
    </location>
</feature>
<dbReference type="EMBL" id="VTES01000002">
    <property type="protein sequence ID" value="TYS64762.1"/>
    <property type="molecule type" value="Genomic_DNA"/>
</dbReference>
<feature type="signal peptide" evidence="8">
    <location>
        <begin position="1"/>
        <end position="37"/>
    </location>
</feature>
<keyword evidence="5" id="KW-0788">Thiol protease</keyword>
<evidence type="ECO:0000256" key="8">
    <source>
        <dbReference type="SAM" id="SignalP"/>
    </source>
</evidence>
<evidence type="ECO:0000313" key="11">
    <source>
        <dbReference type="Proteomes" id="UP000323732"/>
    </source>
</evidence>
<dbReference type="SUPFAM" id="SSF54001">
    <property type="entry name" value="Cysteine proteinases"/>
    <property type="match status" value="1"/>
</dbReference>
<dbReference type="PANTHER" id="PTHR47053:SF1">
    <property type="entry name" value="MUREIN DD-ENDOPEPTIDASE MEPH-RELATED"/>
    <property type="match status" value="1"/>
</dbReference>
<keyword evidence="4" id="KW-0378">Hydrolase</keyword>
<evidence type="ECO:0000256" key="1">
    <source>
        <dbReference type="ARBA" id="ARBA00007074"/>
    </source>
</evidence>
<organism evidence="10 11">
    <name type="scientific">Bacillus infantis</name>
    <dbReference type="NCBI Taxonomy" id="324767"/>
    <lineage>
        <taxon>Bacteria</taxon>
        <taxon>Bacillati</taxon>
        <taxon>Bacillota</taxon>
        <taxon>Bacilli</taxon>
        <taxon>Bacillales</taxon>
        <taxon>Bacillaceae</taxon>
        <taxon>Bacillus</taxon>
    </lineage>
</organism>
<keyword evidence="2" id="KW-0645">Protease</keyword>
<accession>A0A5D4SRJ8</accession>
<feature type="domain" description="NlpC/P60" evidence="9">
    <location>
        <begin position="315"/>
        <end position="442"/>
    </location>
</feature>
<name>A0A5D4SRJ8_9BACI</name>
<feature type="coiled-coil region" evidence="6">
    <location>
        <begin position="168"/>
        <end position="240"/>
    </location>
</feature>
<gene>
    <name evidence="10" type="ORF">FZD47_05165</name>
</gene>
<feature type="compositionally biased region" description="Low complexity" evidence="7">
    <location>
        <begin position="270"/>
        <end position="305"/>
    </location>
</feature>
<dbReference type="PANTHER" id="PTHR47053">
    <property type="entry name" value="MUREIN DD-ENDOPEPTIDASE MEPH-RELATED"/>
    <property type="match status" value="1"/>
</dbReference>
<evidence type="ECO:0000259" key="9">
    <source>
        <dbReference type="PROSITE" id="PS51935"/>
    </source>
</evidence>
<dbReference type="GO" id="GO:0006508">
    <property type="term" value="P:proteolysis"/>
    <property type="evidence" value="ECO:0007669"/>
    <property type="project" value="UniProtKB-KW"/>
</dbReference>
<comment type="similarity">
    <text evidence="1">Belongs to the peptidase C40 family.</text>
</comment>
<dbReference type="Pfam" id="PF00877">
    <property type="entry name" value="NLPC_P60"/>
    <property type="match status" value="1"/>
</dbReference>
<feature type="region of interest" description="Disordered" evidence="7">
    <location>
        <begin position="270"/>
        <end position="313"/>
    </location>
</feature>
<reference evidence="10 11" key="1">
    <citation type="submission" date="2019-08" db="EMBL/GenBank/DDBJ databases">
        <title>Bacillus genomes from the desert of Cuatro Cienegas, Coahuila.</title>
        <authorList>
            <person name="Olmedo-Alvarez G."/>
        </authorList>
    </citation>
    <scope>NUCLEOTIDE SEQUENCE [LARGE SCALE GENOMIC DNA]</scope>
    <source>
        <strain evidence="10 11">CH37_1T</strain>
    </source>
</reference>
<dbReference type="AlphaFoldDB" id="A0A5D4SRJ8"/>
<sequence>MAKGSRGKRAMKKKLVVLNTTIMLGLGSAFSIPAVNADTLHSKKAQIQEQRSGIQANISKAAQEIAKAQNELEKLNAQIARVNQAIKDNNSKIATTKEQIAATNAEIEELKKEVAVIQERIEKRNEVLKERAKSFQESGASVGYLEVLMGSTSFSDFIDRVGAVAKIVEADRGLMEEHEADKKELEEKKASVEQKLAGLNEMKTELEGMQAQILEQKAQIDVLKAEVQQKEKQATALKADLLQKDASLASELTSIDNAIAQERKRQAAEAAKAVQRSYSSNTAASSNSGSSSNSGTSNNGGSSSTQSFAPAPKANGNINTAITAGYKYIGNSVYVFGGGRTASDVANGRFDCSGFVHWAFAQAGISVGSSTDSLKNSGTRVSTSEMQPGDLVFFNTYKTDGHVGIYIGGGKFIGSQSSTGVAIANMSSGYWAQKFNGRVVRVR</sequence>
<evidence type="ECO:0000256" key="6">
    <source>
        <dbReference type="SAM" id="Coils"/>
    </source>
</evidence>
<dbReference type="InterPro" id="IPR000064">
    <property type="entry name" value="NLP_P60_dom"/>
</dbReference>
<evidence type="ECO:0000313" key="10">
    <source>
        <dbReference type="EMBL" id="TYS64762.1"/>
    </source>
</evidence>
<dbReference type="Gene3D" id="3.90.1720.10">
    <property type="entry name" value="endopeptidase domain like (from Nostoc punctiforme)"/>
    <property type="match status" value="1"/>
</dbReference>
<dbReference type="InterPro" id="IPR038765">
    <property type="entry name" value="Papain-like_cys_pep_sf"/>
</dbReference>
<evidence type="ECO:0000256" key="7">
    <source>
        <dbReference type="SAM" id="MobiDB-lite"/>
    </source>
</evidence>
<dbReference type="Pfam" id="PF24568">
    <property type="entry name" value="CC_PcsB"/>
    <property type="match status" value="1"/>
</dbReference>
<feature type="coiled-coil region" evidence="6">
    <location>
        <begin position="44"/>
        <end position="138"/>
    </location>
</feature>
<dbReference type="PROSITE" id="PS51935">
    <property type="entry name" value="NLPC_P60"/>
    <property type="match status" value="1"/>
</dbReference>
<evidence type="ECO:0000256" key="4">
    <source>
        <dbReference type="ARBA" id="ARBA00022801"/>
    </source>
</evidence>
<dbReference type="Proteomes" id="UP000323732">
    <property type="component" value="Unassembled WGS sequence"/>
</dbReference>
<dbReference type="InterPro" id="IPR051202">
    <property type="entry name" value="Peptidase_C40"/>
</dbReference>
<keyword evidence="6" id="KW-0175">Coiled coil</keyword>
<keyword evidence="3 8" id="KW-0732">Signal</keyword>
<dbReference type="GO" id="GO:0008234">
    <property type="term" value="F:cysteine-type peptidase activity"/>
    <property type="evidence" value="ECO:0007669"/>
    <property type="project" value="UniProtKB-KW"/>
</dbReference>
<evidence type="ECO:0000256" key="5">
    <source>
        <dbReference type="ARBA" id="ARBA00022807"/>
    </source>
</evidence>
<comment type="caution">
    <text evidence="10">The sequence shown here is derived from an EMBL/GenBank/DDBJ whole genome shotgun (WGS) entry which is preliminary data.</text>
</comment>
<dbReference type="InterPro" id="IPR057309">
    <property type="entry name" value="PcsB_CC"/>
</dbReference>